<dbReference type="Proteomes" id="UP000683925">
    <property type="component" value="Unassembled WGS sequence"/>
</dbReference>
<protein>
    <submittedName>
        <fullName evidence="2">Uncharacterized protein</fullName>
    </submittedName>
</protein>
<keyword evidence="3" id="KW-1185">Reference proteome</keyword>
<dbReference type="OrthoDB" id="10307414at2759"/>
<name>A0A8S1UAU3_PAROT</name>
<dbReference type="EMBL" id="CAJJDP010000041">
    <property type="protein sequence ID" value="CAD8162085.1"/>
    <property type="molecule type" value="Genomic_DNA"/>
</dbReference>
<accession>A0A8S1UAU3</accession>
<evidence type="ECO:0000313" key="3">
    <source>
        <dbReference type="Proteomes" id="UP000683925"/>
    </source>
</evidence>
<evidence type="ECO:0000256" key="1">
    <source>
        <dbReference type="SAM" id="MobiDB-lite"/>
    </source>
</evidence>
<feature type="compositionally biased region" description="Low complexity" evidence="1">
    <location>
        <begin position="359"/>
        <end position="368"/>
    </location>
</feature>
<gene>
    <name evidence="2" type="ORF">POCTA_138.1.T0410065</name>
</gene>
<evidence type="ECO:0000313" key="2">
    <source>
        <dbReference type="EMBL" id="CAD8162085.1"/>
    </source>
</evidence>
<feature type="region of interest" description="Disordered" evidence="1">
    <location>
        <begin position="359"/>
        <end position="400"/>
    </location>
</feature>
<organism evidence="2 3">
    <name type="scientific">Paramecium octaurelia</name>
    <dbReference type="NCBI Taxonomy" id="43137"/>
    <lineage>
        <taxon>Eukaryota</taxon>
        <taxon>Sar</taxon>
        <taxon>Alveolata</taxon>
        <taxon>Ciliophora</taxon>
        <taxon>Intramacronucleata</taxon>
        <taxon>Oligohymenophorea</taxon>
        <taxon>Peniculida</taxon>
        <taxon>Parameciidae</taxon>
        <taxon>Paramecium</taxon>
    </lineage>
</organism>
<dbReference type="OMA" id="IFLWHYK"/>
<dbReference type="AlphaFoldDB" id="A0A8S1UAU3"/>
<comment type="caution">
    <text evidence="2">The sequence shown here is derived from an EMBL/GenBank/DDBJ whole genome shotgun (WGS) entry which is preliminary data.</text>
</comment>
<reference evidence="2" key="1">
    <citation type="submission" date="2021-01" db="EMBL/GenBank/DDBJ databases">
        <authorList>
            <consortium name="Genoscope - CEA"/>
            <person name="William W."/>
        </authorList>
    </citation>
    <scope>NUCLEOTIDE SEQUENCE</scope>
</reference>
<sequence>MHFTISSSQPYKSIQIYIHFQFKPNNTSFTHAYQPIITRDIGLNNQFQWQVKSEAKGRCLGIIFIRQRWQMIINLVGEHIEFLFQFLETRSKDLSGVQVVNLLAAIHQQFQYNELIQDVAIKLRETKMSWVQLEKQEWYSTQTEPDQQKNQQTQKILTEFEDKAQPAKIYAQLCYVYLQKLAANVDLYRAVLKLNYPYITEKDYIEAKLIFLWHYKIQNLINSGSILIQFNPNLIDIQVALYYDVCRFQKFICTEIEKIIDQYATLPNSDTLSLYEIYCESQRHYEHLNQFHQFTQSITQPPPQCQINNTLLQEFFAFVTKLKVLNQFNFKKSIKVPNKQDPIMGIPTKNPNVLNIRRSSQQLDDQQSNGSEKDDEDFANNKKIRSDHNRVQSTFQYAQK</sequence>
<feature type="compositionally biased region" description="Polar residues" evidence="1">
    <location>
        <begin position="391"/>
        <end position="400"/>
    </location>
</feature>
<proteinExistence type="predicted"/>